<protein>
    <recommendedName>
        <fullName evidence="6">tRNA(Ile)-lysidine synthase</fullName>
        <ecNumber evidence="6">6.3.4.19</ecNumber>
    </recommendedName>
    <alternativeName>
        <fullName evidence="6">tRNA(Ile)-2-lysyl-cytidine synthase</fullName>
    </alternativeName>
    <alternativeName>
        <fullName evidence="6">tRNA(Ile)-lysidine synthetase</fullName>
    </alternativeName>
</protein>
<dbReference type="Proteomes" id="UP000721442">
    <property type="component" value="Unassembled WGS sequence"/>
</dbReference>
<organism evidence="9 10">
    <name type="scientific">Candidatus Enterousia excrementavium</name>
    <dbReference type="NCBI Taxonomy" id="2840789"/>
    <lineage>
        <taxon>Bacteria</taxon>
        <taxon>Pseudomonadati</taxon>
        <taxon>Pseudomonadota</taxon>
        <taxon>Alphaproteobacteria</taxon>
        <taxon>Candidatus Enterousia</taxon>
    </lineage>
</organism>
<accession>A0A940DE19</accession>
<feature type="region of interest" description="Disordered" evidence="7">
    <location>
        <begin position="312"/>
        <end position="334"/>
    </location>
</feature>
<keyword evidence="6" id="KW-0963">Cytoplasm</keyword>
<comment type="catalytic activity">
    <reaction evidence="5 6">
        <text>cytidine(34) in tRNA(Ile2) + L-lysine + ATP = lysidine(34) in tRNA(Ile2) + AMP + diphosphate + H(+)</text>
        <dbReference type="Rhea" id="RHEA:43744"/>
        <dbReference type="Rhea" id="RHEA-COMP:10625"/>
        <dbReference type="Rhea" id="RHEA-COMP:10670"/>
        <dbReference type="ChEBI" id="CHEBI:15378"/>
        <dbReference type="ChEBI" id="CHEBI:30616"/>
        <dbReference type="ChEBI" id="CHEBI:32551"/>
        <dbReference type="ChEBI" id="CHEBI:33019"/>
        <dbReference type="ChEBI" id="CHEBI:82748"/>
        <dbReference type="ChEBI" id="CHEBI:83665"/>
        <dbReference type="ChEBI" id="CHEBI:456215"/>
        <dbReference type="EC" id="6.3.4.19"/>
    </reaction>
</comment>
<evidence type="ECO:0000313" key="9">
    <source>
        <dbReference type="EMBL" id="MBO8407232.1"/>
    </source>
</evidence>
<dbReference type="HAMAP" id="MF_01161">
    <property type="entry name" value="tRNA_Ile_lys_synt"/>
    <property type="match status" value="1"/>
</dbReference>
<sequence>MNQKFLDFMQDYKDSRLAVAVSGGVDSVCLLHWLASIGANVTCLHVNHGLRANAETETQYVRDLCKKLSVKCEIFYWTGDKPSNGIEAAARTARYKFMTDFCRKNNLDALLTAHQSDDQIETFLMNLARGSGLYGLAAMRRVTWRDGVKIVRPLLDVPRAELKKYCDDNGIKYFMDEMNEDSHYTRVRIRQNRHLLSEKLGISDTRILLAIENLGRVRDALDEKIADMVAFVTDGARATFDASFLFDLAPDIRLKFLGTSIQKIGGKEYQPRLNSLSNALRNLQHDCKFTLGRCTIRRLGQRILIVPEGQKTSFRTRHGKQKSNSNLSKSNTEK</sequence>
<dbReference type="PANTHER" id="PTHR43033">
    <property type="entry name" value="TRNA(ILE)-LYSIDINE SYNTHASE-RELATED"/>
    <property type="match status" value="1"/>
</dbReference>
<comment type="domain">
    <text evidence="6">The N-terminal region contains the highly conserved SGGXDS motif, predicted to be a P-loop motif involved in ATP binding.</text>
</comment>
<dbReference type="GO" id="GO:0005524">
    <property type="term" value="F:ATP binding"/>
    <property type="evidence" value="ECO:0007669"/>
    <property type="project" value="UniProtKB-UniRule"/>
</dbReference>
<evidence type="ECO:0000256" key="5">
    <source>
        <dbReference type="ARBA" id="ARBA00048539"/>
    </source>
</evidence>
<evidence type="ECO:0000259" key="8">
    <source>
        <dbReference type="Pfam" id="PF01171"/>
    </source>
</evidence>
<comment type="caution">
    <text evidence="9">The sequence shown here is derived from an EMBL/GenBank/DDBJ whole genome shotgun (WGS) entry which is preliminary data.</text>
</comment>
<gene>
    <name evidence="6 9" type="primary">tilS</name>
    <name evidence="9" type="ORF">IAC77_02085</name>
</gene>
<feature type="compositionally biased region" description="Low complexity" evidence="7">
    <location>
        <begin position="322"/>
        <end position="334"/>
    </location>
</feature>
<dbReference type="CDD" id="cd01992">
    <property type="entry name" value="TilS_N"/>
    <property type="match status" value="1"/>
</dbReference>
<evidence type="ECO:0000256" key="4">
    <source>
        <dbReference type="ARBA" id="ARBA00022840"/>
    </source>
</evidence>
<dbReference type="EMBL" id="JADINE010000028">
    <property type="protein sequence ID" value="MBO8407232.1"/>
    <property type="molecule type" value="Genomic_DNA"/>
</dbReference>
<dbReference type="NCBIfam" id="TIGR02432">
    <property type="entry name" value="lysidine_TilS_N"/>
    <property type="match status" value="1"/>
</dbReference>
<evidence type="ECO:0000313" key="10">
    <source>
        <dbReference type="Proteomes" id="UP000721442"/>
    </source>
</evidence>
<keyword evidence="1 6" id="KW-0436">Ligase</keyword>
<feature type="domain" description="tRNA(Ile)-lysidine/2-thiocytidine synthase N-terminal" evidence="8">
    <location>
        <begin position="17"/>
        <end position="192"/>
    </location>
</feature>
<name>A0A940DE19_9PROT</name>
<feature type="binding site" evidence="6">
    <location>
        <begin position="22"/>
        <end position="27"/>
    </location>
    <ligand>
        <name>ATP</name>
        <dbReference type="ChEBI" id="CHEBI:30616"/>
    </ligand>
</feature>
<reference evidence="9" key="2">
    <citation type="journal article" date="2021" name="PeerJ">
        <title>Extensive microbial diversity within the chicken gut microbiome revealed by metagenomics and culture.</title>
        <authorList>
            <person name="Gilroy R."/>
            <person name="Ravi A."/>
            <person name="Getino M."/>
            <person name="Pursley I."/>
            <person name="Horton D.L."/>
            <person name="Alikhan N.F."/>
            <person name="Baker D."/>
            <person name="Gharbi K."/>
            <person name="Hall N."/>
            <person name="Watson M."/>
            <person name="Adriaenssens E.M."/>
            <person name="Foster-Nyarko E."/>
            <person name="Jarju S."/>
            <person name="Secka A."/>
            <person name="Antonio M."/>
            <person name="Oren A."/>
            <person name="Chaudhuri R.R."/>
            <person name="La Ragione R."/>
            <person name="Hildebrand F."/>
            <person name="Pallen M.J."/>
        </authorList>
    </citation>
    <scope>NUCLEOTIDE SEQUENCE</scope>
    <source>
        <strain evidence="9">B1-16210</strain>
    </source>
</reference>
<evidence type="ECO:0000256" key="3">
    <source>
        <dbReference type="ARBA" id="ARBA00022741"/>
    </source>
</evidence>
<dbReference type="GO" id="GO:0006400">
    <property type="term" value="P:tRNA modification"/>
    <property type="evidence" value="ECO:0007669"/>
    <property type="project" value="UniProtKB-UniRule"/>
</dbReference>
<dbReference type="InterPro" id="IPR012795">
    <property type="entry name" value="tRNA_Ile_lys_synt_N"/>
</dbReference>
<comment type="similarity">
    <text evidence="6">Belongs to the tRNA(Ile)-lysidine synthase family.</text>
</comment>
<dbReference type="GO" id="GO:0005737">
    <property type="term" value="C:cytoplasm"/>
    <property type="evidence" value="ECO:0007669"/>
    <property type="project" value="UniProtKB-SubCell"/>
</dbReference>
<dbReference type="InterPro" id="IPR012094">
    <property type="entry name" value="tRNA_Ile_lys_synt"/>
</dbReference>
<dbReference type="AlphaFoldDB" id="A0A940DE19"/>
<keyword evidence="4 6" id="KW-0067">ATP-binding</keyword>
<evidence type="ECO:0000256" key="7">
    <source>
        <dbReference type="SAM" id="MobiDB-lite"/>
    </source>
</evidence>
<dbReference type="GO" id="GO:0032267">
    <property type="term" value="F:tRNA(Ile)-lysidine synthase activity"/>
    <property type="evidence" value="ECO:0007669"/>
    <property type="project" value="UniProtKB-EC"/>
</dbReference>
<reference evidence="9" key="1">
    <citation type="submission" date="2020-10" db="EMBL/GenBank/DDBJ databases">
        <authorList>
            <person name="Gilroy R."/>
        </authorList>
    </citation>
    <scope>NUCLEOTIDE SEQUENCE</scope>
    <source>
        <strain evidence="9">B1-16210</strain>
    </source>
</reference>
<dbReference type="InterPro" id="IPR011063">
    <property type="entry name" value="TilS/TtcA_N"/>
</dbReference>
<dbReference type="InterPro" id="IPR014729">
    <property type="entry name" value="Rossmann-like_a/b/a_fold"/>
</dbReference>
<proteinExistence type="inferred from homology"/>
<evidence type="ECO:0000256" key="6">
    <source>
        <dbReference type="HAMAP-Rule" id="MF_01161"/>
    </source>
</evidence>
<dbReference type="PANTHER" id="PTHR43033:SF1">
    <property type="entry name" value="TRNA(ILE)-LYSIDINE SYNTHASE-RELATED"/>
    <property type="match status" value="1"/>
</dbReference>
<evidence type="ECO:0000256" key="2">
    <source>
        <dbReference type="ARBA" id="ARBA00022694"/>
    </source>
</evidence>
<evidence type="ECO:0000256" key="1">
    <source>
        <dbReference type="ARBA" id="ARBA00022598"/>
    </source>
</evidence>
<dbReference type="SUPFAM" id="SSF52402">
    <property type="entry name" value="Adenine nucleotide alpha hydrolases-like"/>
    <property type="match status" value="1"/>
</dbReference>
<dbReference type="Pfam" id="PF01171">
    <property type="entry name" value="ATP_bind_3"/>
    <property type="match status" value="1"/>
</dbReference>
<keyword evidence="2 6" id="KW-0819">tRNA processing</keyword>
<dbReference type="EC" id="6.3.4.19" evidence="6"/>
<comment type="subcellular location">
    <subcellularLocation>
        <location evidence="6">Cytoplasm</location>
    </subcellularLocation>
</comment>
<dbReference type="Gene3D" id="3.40.50.620">
    <property type="entry name" value="HUPs"/>
    <property type="match status" value="1"/>
</dbReference>
<keyword evidence="3 6" id="KW-0547">Nucleotide-binding</keyword>
<comment type="function">
    <text evidence="6">Ligates lysine onto the cytidine present at position 34 of the AUA codon-specific tRNA(Ile) that contains the anticodon CAU, in an ATP-dependent manner. Cytidine is converted to lysidine, thus changing the amino acid specificity of the tRNA from methionine to isoleucine.</text>
</comment>